<dbReference type="EMBL" id="CDMY01000973">
    <property type="protein sequence ID" value="CEM38148.1"/>
    <property type="molecule type" value="Genomic_DNA"/>
</dbReference>
<keyword evidence="3" id="KW-1185">Reference proteome</keyword>
<evidence type="ECO:0000256" key="1">
    <source>
        <dbReference type="SAM" id="MobiDB-lite"/>
    </source>
</evidence>
<feature type="region of interest" description="Disordered" evidence="1">
    <location>
        <begin position="197"/>
        <end position="216"/>
    </location>
</feature>
<proteinExistence type="predicted"/>
<dbReference type="Proteomes" id="UP000041254">
    <property type="component" value="Unassembled WGS sequence"/>
</dbReference>
<evidence type="ECO:0000313" key="3">
    <source>
        <dbReference type="Proteomes" id="UP000041254"/>
    </source>
</evidence>
<protein>
    <submittedName>
        <fullName evidence="2">Uncharacterized protein</fullName>
    </submittedName>
</protein>
<feature type="region of interest" description="Disordered" evidence="1">
    <location>
        <begin position="283"/>
        <end position="316"/>
    </location>
</feature>
<organism evidence="2 3">
    <name type="scientific">Vitrella brassicaformis (strain CCMP3155)</name>
    <dbReference type="NCBI Taxonomy" id="1169540"/>
    <lineage>
        <taxon>Eukaryota</taxon>
        <taxon>Sar</taxon>
        <taxon>Alveolata</taxon>
        <taxon>Colpodellida</taxon>
        <taxon>Vitrellaceae</taxon>
        <taxon>Vitrella</taxon>
    </lineage>
</organism>
<reference evidence="2 3" key="1">
    <citation type="submission" date="2014-11" db="EMBL/GenBank/DDBJ databases">
        <authorList>
            <person name="Zhu J."/>
            <person name="Qi W."/>
            <person name="Song R."/>
        </authorList>
    </citation>
    <scope>NUCLEOTIDE SEQUENCE [LARGE SCALE GENOMIC DNA]</scope>
</reference>
<accession>A0A0G4H352</accession>
<sequence>MNLPQHPTTTQNQITQGVAGSYPQPYQHQQQYQQQPLGGPAGCQPTDSEFQQDEDTATVIARDVGQMRQDDTARVIAILAVAPHKGSGSEQPAKSTTPFQLEAFDRQTLGQLGIEPPMKIGDITGSLRELVTYHYDDVSGGDFQQLHQTEKAHVQGVIALQLVKGVLCHSRCRIEEDIDIDLLSHKTVLELSEDFVAASTPPPQSSGSLKLPGPSTPSCTPPPLVLLLLGHLCQAAQVLQFVGEGRAPLQSDPMAPPESDPVMDLVDNEQALTALASVLVASTKKEKEDGRQQQPAPSTAKTRPKRKHLNTNQQPSCELHIDETTRDTLNALGIEVSSIRTSEGINDAVVTLLNKVHGKDSTQLSAGEMTNRKRRTATKLIQAILMRYGCPGVDEQRIDIDGWRNMEVREVRYALERIGVVGKKVEVLHEIAKTIHKALDIALAAGPSPGGPPASSGATSSAAGPGGGAAAAAAAAESSTQ</sequence>
<feature type="compositionally biased region" description="Low complexity" evidence="1">
    <location>
        <begin position="453"/>
        <end position="463"/>
    </location>
</feature>
<dbReference type="VEuPathDB" id="CryptoDB:Vbra_19512"/>
<gene>
    <name evidence="2" type="ORF">Vbra_19512</name>
</gene>
<feature type="region of interest" description="Disordered" evidence="1">
    <location>
        <begin position="1"/>
        <end position="50"/>
    </location>
</feature>
<feature type="region of interest" description="Disordered" evidence="1">
    <location>
        <begin position="446"/>
        <end position="481"/>
    </location>
</feature>
<evidence type="ECO:0000313" key="2">
    <source>
        <dbReference type="EMBL" id="CEM38148.1"/>
    </source>
</evidence>
<dbReference type="InParanoid" id="A0A0G4H352"/>
<feature type="compositionally biased region" description="Low complexity" evidence="1">
    <location>
        <begin position="22"/>
        <end position="36"/>
    </location>
</feature>
<dbReference type="AlphaFoldDB" id="A0A0G4H352"/>
<feature type="compositionally biased region" description="Polar residues" evidence="1">
    <location>
        <begin position="1"/>
        <end position="18"/>
    </location>
</feature>
<feature type="compositionally biased region" description="Low complexity" evidence="1">
    <location>
        <begin position="470"/>
        <end position="481"/>
    </location>
</feature>
<feature type="compositionally biased region" description="Polar residues" evidence="1">
    <location>
        <begin position="292"/>
        <end position="301"/>
    </location>
</feature>
<name>A0A0G4H352_VITBC</name>